<evidence type="ECO:0000256" key="1">
    <source>
        <dbReference type="SAM" id="Phobius"/>
    </source>
</evidence>
<dbReference type="WBParaSite" id="L893_g13622.t1">
    <property type="protein sequence ID" value="L893_g13622.t1"/>
    <property type="gene ID" value="L893_g13622"/>
</dbReference>
<keyword evidence="1" id="KW-0812">Transmembrane</keyword>
<name>A0A1I7Y7T7_9BILA</name>
<reference evidence="3" key="1">
    <citation type="submission" date="2016-11" db="UniProtKB">
        <authorList>
            <consortium name="WormBaseParasite"/>
        </authorList>
    </citation>
    <scope>IDENTIFICATION</scope>
</reference>
<feature type="transmembrane region" description="Helical" evidence="1">
    <location>
        <begin position="124"/>
        <end position="145"/>
    </location>
</feature>
<keyword evidence="1" id="KW-0472">Membrane</keyword>
<dbReference type="Proteomes" id="UP000095287">
    <property type="component" value="Unplaced"/>
</dbReference>
<keyword evidence="2" id="KW-1185">Reference proteome</keyword>
<dbReference type="AlphaFoldDB" id="A0A1I7Y7T7"/>
<organism evidence="2 3">
    <name type="scientific">Steinernema glaseri</name>
    <dbReference type="NCBI Taxonomy" id="37863"/>
    <lineage>
        <taxon>Eukaryota</taxon>
        <taxon>Metazoa</taxon>
        <taxon>Ecdysozoa</taxon>
        <taxon>Nematoda</taxon>
        <taxon>Chromadorea</taxon>
        <taxon>Rhabditida</taxon>
        <taxon>Tylenchina</taxon>
        <taxon>Panagrolaimomorpha</taxon>
        <taxon>Strongyloidoidea</taxon>
        <taxon>Steinernematidae</taxon>
        <taxon>Steinernema</taxon>
    </lineage>
</organism>
<evidence type="ECO:0000313" key="3">
    <source>
        <dbReference type="WBParaSite" id="L893_g13622.t1"/>
    </source>
</evidence>
<accession>A0A1I7Y7T7</accession>
<sequence>MDHEARYKESQRAKDGRNVWFQMLVYDITHAPKTVSFIFPEVRLLSITQATLGRCCWRTRLMTQKVCLTPFDLNRFVHFLRKYKWTVPHGNQQPTTGKYLQWPSSSFSAFSSSLFSALRQLSSATLLLCLLLVALLSVATAQFGYGMHGMYGGYGGMHYPHYHHPYGGGMYGGYRPYGMGMGYGGWGKK</sequence>
<protein>
    <submittedName>
        <fullName evidence="3">Uncharacterized protein</fullName>
    </submittedName>
</protein>
<keyword evidence="1" id="KW-1133">Transmembrane helix</keyword>
<proteinExistence type="predicted"/>
<evidence type="ECO:0000313" key="2">
    <source>
        <dbReference type="Proteomes" id="UP000095287"/>
    </source>
</evidence>